<dbReference type="Pfam" id="PF12724">
    <property type="entry name" value="Flavodoxin_5"/>
    <property type="match status" value="1"/>
</dbReference>
<dbReference type="InterPro" id="IPR029039">
    <property type="entry name" value="Flavoprotein-like_sf"/>
</dbReference>
<dbReference type="InterPro" id="IPR026816">
    <property type="entry name" value="Flavodoxin_dom"/>
</dbReference>
<dbReference type="AlphaFoldDB" id="A0A9D2AW68"/>
<gene>
    <name evidence="2" type="ORF">IAA28_05250</name>
</gene>
<reference evidence="2" key="2">
    <citation type="submission" date="2021-04" db="EMBL/GenBank/DDBJ databases">
        <authorList>
            <person name="Gilroy R."/>
        </authorList>
    </citation>
    <scope>NUCLEOTIDE SEQUENCE</scope>
    <source>
        <strain evidence="2">ChiGjej4B4-12881</strain>
    </source>
</reference>
<evidence type="ECO:0000313" key="2">
    <source>
        <dbReference type="EMBL" id="HIX52193.1"/>
    </source>
</evidence>
<evidence type="ECO:0000313" key="3">
    <source>
        <dbReference type="Proteomes" id="UP000886780"/>
    </source>
</evidence>
<dbReference type="Proteomes" id="UP000886780">
    <property type="component" value="Unassembled WGS sequence"/>
</dbReference>
<comment type="caution">
    <text evidence="2">The sequence shown here is derived from an EMBL/GenBank/DDBJ whole genome shotgun (WGS) entry which is preliminary data.</text>
</comment>
<name>A0A9D2AW68_9FIRM</name>
<dbReference type="SUPFAM" id="SSF52218">
    <property type="entry name" value="Flavoproteins"/>
    <property type="match status" value="1"/>
</dbReference>
<organism evidence="2 3">
    <name type="scientific">Candidatus Lachnoclostridium stercoripullorum</name>
    <dbReference type="NCBI Taxonomy" id="2838635"/>
    <lineage>
        <taxon>Bacteria</taxon>
        <taxon>Bacillati</taxon>
        <taxon>Bacillota</taxon>
        <taxon>Clostridia</taxon>
        <taxon>Lachnospirales</taxon>
        <taxon>Lachnospiraceae</taxon>
    </lineage>
</organism>
<accession>A0A9D2AW68</accession>
<dbReference type="EMBL" id="DXEU01000093">
    <property type="protein sequence ID" value="HIX52193.1"/>
    <property type="molecule type" value="Genomic_DNA"/>
</dbReference>
<sequence length="130" mass="14492">MKTLIIYGSQYGTTERYAVKFAEMTDLPAVSYEDVNTLTDCERVIYFGGLYAGGVKGLKSTVKKLPPGVKLVIVTVGLADVCDEKNISNIRDSIRKQVPAQLLEKAAIFHLRGGIDYRKLSFKHKMMMTL</sequence>
<feature type="domain" description="Flavodoxin" evidence="1">
    <location>
        <begin position="4"/>
        <end position="129"/>
    </location>
</feature>
<feature type="non-terminal residue" evidence="2">
    <location>
        <position position="130"/>
    </location>
</feature>
<reference evidence="2" key="1">
    <citation type="journal article" date="2021" name="PeerJ">
        <title>Extensive microbial diversity within the chicken gut microbiome revealed by metagenomics and culture.</title>
        <authorList>
            <person name="Gilroy R."/>
            <person name="Ravi A."/>
            <person name="Getino M."/>
            <person name="Pursley I."/>
            <person name="Horton D.L."/>
            <person name="Alikhan N.F."/>
            <person name="Baker D."/>
            <person name="Gharbi K."/>
            <person name="Hall N."/>
            <person name="Watson M."/>
            <person name="Adriaenssens E.M."/>
            <person name="Foster-Nyarko E."/>
            <person name="Jarju S."/>
            <person name="Secka A."/>
            <person name="Antonio M."/>
            <person name="Oren A."/>
            <person name="Chaudhuri R.R."/>
            <person name="La Ragione R."/>
            <person name="Hildebrand F."/>
            <person name="Pallen M.J."/>
        </authorList>
    </citation>
    <scope>NUCLEOTIDE SEQUENCE</scope>
    <source>
        <strain evidence="2">ChiGjej4B4-12881</strain>
    </source>
</reference>
<evidence type="ECO:0000259" key="1">
    <source>
        <dbReference type="Pfam" id="PF12724"/>
    </source>
</evidence>
<proteinExistence type="predicted"/>
<protein>
    <submittedName>
        <fullName evidence="2">Flavodoxin domain-containing protein</fullName>
    </submittedName>
</protein>